<gene>
    <name evidence="3" type="ordered locus">TC41_2389</name>
</gene>
<dbReference type="InterPro" id="IPR013974">
    <property type="entry name" value="SAF"/>
</dbReference>
<name>F8IGK9_ALIAT</name>
<dbReference type="PATRIC" id="fig|1048834.4.peg.2258"/>
<feature type="region of interest" description="Disordered" evidence="1">
    <location>
        <begin position="215"/>
        <end position="281"/>
    </location>
</feature>
<dbReference type="Pfam" id="PF08666">
    <property type="entry name" value="SAF"/>
    <property type="match status" value="1"/>
</dbReference>
<dbReference type="CDD" id="cd11614">
    <property type="entry name" value="SAF_CpaB_FlgA_like"/>
    <property type="match status" value="1"/>
</dbReference>
<protein>
    <recommendedName>
        <fullName evidence="2">SAF domain-containing protein</fullName>
    </recommendedName>
</protein>
<dbReference type="Proteomes" id="UP000000292">
    <property type="component" value="Chromosome"/>
</dbReference>
<proteinExistence type="predicted"/>
<feature type="compositionally biased region" description="Low complexity" evidence="1">
    <location>
        <begin position="252"/>
        <end position="270"/>
    </location>
</feature>
<evidence type="ECO:0000313" key="3">
    <source>
        <dbReference type="EMBL" id="AEJ44289.1"/>
    </source>
</evidence>
<dbReference type="AlphaFoldDB" id="F8IGK9"/>
<dbReference type="SMART" id="SM00858">
    <property type="entry name" value="SAF"/>
    <property type="match status" value="1"/>
</dbReference>
<dbReference type="STRING" id="1048834.TC41_2389"/>
<sequence length="281" mass="28523">MKRSAFLLTGVGLALAAGALFAVGYRLTTATVPVLTASTAIPADTPVQADELTTTRVPRHFAEQAGLITDPPSALVGHYLSVSTVPGEPISANMISTTNDLQALLNQYTAAHGEQGVLMDFTANTALANLVEPGQTIAITVTPQGQGAVPQLYPVYVLSVSVPQPSNNSSLGGSSSSSKVIYLFIPMSEYDAVSSAILSGSAHVVFLPSGMTLPNVSSPSSAPSTSTVPSASSASSNAISGTNSNPTAPVMPGSTHISTSSSTPATPSPSVQHKAVQPKHK</sequence>
<evidence type="ECO:0000256" key="1">
    <source>
        <dbReference type="SAM" id="MobiDB-lite"/>
    </source>
</evidence>
<accession>F8IGK9</accession>
<dbReference type="HOGENOM" id="CLU_1163946_0_0_9"/>
<reference evidence="4" key="2">
    <citation type="submission" date="2011-06" db="EMBL/GenBank/DDBJ databases">
        <title>The complete genome sequence of Alicyclobacillus acidocaldarius sp. Tc-4-1.</title>
        <authorList>
            <person name="Chen Y."/>
            <person name="He Y."/>
            <person name="Dong Z."/>
            <person name="Hu S."/>
        </authorList>
    </citation>
    <scope>NUCLEOTIDE SEQUENCE [LARGE SCALE GENOMIC DNA]</scope>
    <source>
        <strain evidence="4">Tc-4-1</strain>
    </source>
</reference>
<evidence type="ECO:0000313" key="4">
    <source>
        <dbReference type="Proteomes" id="UP000000292"/>
    </source>
</evidence>
<dbReference type="RefSeq" id="WP_014465126.1">
    <property type="nucleotide sequence ID" value="NC_017167.1"/>
</dbReference>
<organism evidence="3 4">
    <name type="scientific">Alicyclobacillus acidocaldarius (strain Tc-4-1)</name>
    <name type="common">Bacillus acidocaldarius</name>
    <dbReference type="NCBI Taxonomy" id="1048834"/>
    <lineage>
        <taxon>Bacteria</taxon>
        <taxon>Bacillati</taxon>
        <taxon>Bacillota</taxon>
        <taxon>Bacilli</taxon>
        <taxon>Bacillales</taxon>
        <taxon>Alicyclobacillaceae</taxon>
        <taxon>Alicyclobacillus</taxon>
    </lineage>
</organism>
<evidence type="ECO:0000259" key="2">
    <source>
        <dbReference type="SMART" id="SM00858"/>
    </source>
</evidence>
<feature type="compositionally biased region" description="Low complexity" evidence="1">
    <location>
        <begin position="215"/>
        <end position="245"/>
    </location>
</feature>
<feature type="domain" description="SAF" evidence="2">
    <location>
        <begin position="32"/>
        <end position="96"/>
    </location>
</feature>
<reference evidence="3 4" key="1">
    <citation type="journal article" date="2011" name="J. Bacteriol.">
        <title>Complete Genome Sequence of Alicyclobacillus acidocaldarius Strain Tc-4-1.</title>
        <authorList>
            <person name="Chen Y."/>
            <person name="He Y."/>
            <person name="Zhang B."/>
            <person name="Yang J."/>
            <person name="Li W."/>
            <person name="Dong Z."/>
            <person name="Hu S."/>
        </authorList>
    </citation>
    <scope>NUCLEOTIDE SEQUENCE [LARGE SCALE GENOMIC DNA]</scope>
    <source>
        <strain evidence="3 4">Tc-4-1</strain>
    </source>
</reference>
<dbReference type="KEGG" id="aad:TC41_2389"/>
<dbReference type="OrthoDB" id="2375862at2"/>
<dbReference type="EMBL" id="CP002902">
    <property type="protein sequence ID" value="AEJ44289.1"/>
    <property type="molecule type" value="Genomic_DNA"/>
</dbReference>